<proteinExistence type="predicted"/>
<sequence>MHEKWMEVKKGSLTVRVSLEGEEGGFRKFVIPISYLYHPPPLQAAPRGRAGGLRLSLAGPAQVAMLRRRLPPPLSVHRQRVFFIVVIVVAPQPWRCRRRPLLLFVLVLRHTCFSF</sequence>
<accession>A0AAQ3JWX6</accession>
<dbReference type="EMBL" id="CP136891">
    <property type="protein sequence ID" value="WOK97521.1"/>
    <property type="molecule type" value="Genomic_DNA"/>
</dbReference>
<protein>
    <submittedName>
        <fullName evidence="1">Auxin-responsive protein SAUR32-like</fullName>
    </submittedName>
</protein>
<organism evidence="1 2">
    <name type="scientific">Canna indica</name>
    <name type="common">Indian-shot</name>
    <dbReference type="NCBI Taxonomy" id="4628"/>
    <lineage>
        <taxon>Eukaryota</taxon>
        <taxon>Viridiplantae</taxon>
        <taxon>Streptophyta</taxon>
        <taxon>Embryophyta</taxon>
        <taxon>Tracheophyta</taxon>
        <taxon>Spermatophyta</taxon>
        <taxon>Magnoliopsida</taxon>
        <taxon>Liliopsida</taxon>
        <taxon>Zingiberales</taxon>
        <taxon>Cannaceae</taxon>
        <taxon>Canna</taxon>
    </lineage>
</organism>
<keyword evidence="2" id="KW-1185">Reference proteome</keyword>
<reference evidence="1 2" key="1">
    <citation type="submission" date="2023-10" db="EMBL/GenBank/DDBJ databases">
        <title>Chromosome-scale genome assembly provides insights into flower coloration mechanisms of Canna indica.</title>
        <authorList>
            <person name="Li C."/>
        </authorList>
    </citation>
    <scope>NUCLEOTIDE SEQUENCE [LARGE SCALE GENOMIC DNA]</scope>
    <source>
        <tissue evidence="1">Flower</tissue>
    </source>
</reference>
<dbReference type="AlphaFoldDB" id="A0AAQ3JWX6"/>
<gene>
    <name evidence="1" type="ORF">Cni_G06229</name>
</gene>
<evidence type="ECO:0000313" key="2">
    <source>
        <dbReference type="Proteomes" id="UP001327560"/>
    </source>
</evidence>
<dbReference type="Proteomes" id="UP001327560">
    <property type="component" value="Chromosome 2"/>
</dbReference>
<name>A0AAQ3JWX6_9LILI</name>
<evidence type="ECO:0000313" key="1">
    <source>
        <dbReference type="EMBL" id="WOK97521.1"/>
    </source>
</evidence>